<gene>
    <name evidence="2" type="ORF">TRAPUB_3470</name>
</gene>
<reference evidence="2 3" key="1">
    <citation type="submission" date="2016-10" db="EMBL/GenBank/DDBJ databases">
        <title>Genome sequence of the basidiomycete white-rot fungus Trametes pubescens.</title>
        <authorList>
            <person name="Makela M.R."/>
            <person name="Granchi Z."/>
            <person name="Peng M."/>
            <person name="De Vries R.P."/>
            <person name="Grigoriev I."/>
            <person name="Riley R."/>
            <person name="Hilden K."/>
        </authorList>
    </citation>
    <scope>NUCLEOTIDE SEQUENCE [LARGE SCALE GENOMIC DNA]</scope>
    <source>
        <strain evidence="2 3">FBCC735</strain>
    </source>
</reference>
<feature type="compositionally biased region" description="Acidic residues" evidence="1">
    <location>
        <begin position="505"/>
        <end position="520"/>
    </location>
</feature>
<name>A0A1M2VDM4_TRAPU</name>
<evidence type="ECO:0008006" key="4">
    <source>
        <dbReference type="Google" id="ProtNLM"/>
    </source>
</evidence>
<dbReference type="OrthoDB" id="2801180at2759"/>
<dbReference type="InterPro" id="IPR032675">
    <property type="entry name" value="LRR_dom_sf"/>
</dbReference>
<dbReference type="AlphaFoldDB" id="A0A1M2VDM4"/>
<sequence>MPADSGSASHRVLGCPELLSLVLKSFSVSDLLEDVVVNSKRDRRLHRATLASCARVCRTFTDQALDVLWNTLDQLLPLLCLFPTFRRVEAYSLFVGDLDEGWARFQQYARRVRKLKYRVNGLIHPSVWTLLARRNDGPCLLPNLQKLSAMNISLTDVAPLTLLFSQNIRSVHLAFKDDARPTSSKALSFIATALFDNLIKNTGPRLEELCLFPRFPLAPTRVIALKTCPSLRHLFLSDSSYTILDEDDIRFLTQLSHLQSLSLTIVLDDTHTAADLQLGTGFPLLEELWLDGDVSDITNLRSLHMTVKEVSRTPPTALGDVILPLYALKRTKEFGCDIHTLALHTSDDDLRELAQAWPRLDWLHIGGGLASPGVRRASSFPRPSVRGLVGLAQRCPRLKVVDLPALEVAQLPPPESVPVFGRPTTVLRLAWMPPASASGSGTYFSLAILLDRLFPKLEKFEIGEPGQPDEVGRRVYRYLEAMQAGRKHARLLEPSAQGEGLSSEEKEDVVEESDSDDSAN</sequence>
<protein>
    <recommendedName>
        <fullName evidence="4">F-box domain-containing protein</fullName>
    </recommendedName>
</protein>
<dbReference type="STRING" id="154538.A0A1M2VDM4"/>
<evidence type="ECO:0000313" key="2">
    <source>
        <dbReference type="EMBL" id="OJT05702.1"/>
    </source>
</evidence>
<evidence type="ECO:0000256" key="1">
    <source>
        <dbReference type="SAM" id="MobiDB-lite"/>
    </source>
</evidence>
<dbReference type="SUPFAM" id="SSF52047">
    <property type="entry name" value="RNI-like"/>
    <property type="match status" value="1"/>
</dbReference>
<proteinExistence type="predicted"/>
<dbReference type="Gene3D" id="3.80.10.10">
    <property type="entry name" value="Ribonuclease Inhibitor"/>
    <property type="match status" value="1"/>
</dbReference>
<dbReference type="EMBL" id="MNAD01001401">
    <property type="protein sequence ID" value="OJT05702.1"/>
    <property type="molecule type" value="Genomic_DNA"/>
</dbReference>
<evidence type="ECO:0000313" key="3">
    <source>
        <dbReference type="Proteomes" id="UP000184267"/>
    </source>
</evidence>
<comment type="caution">
    <text evidence="2">The sequence shown here is derived from an EMBL/GenBank/DDBJ whole genome shotgun (WGS) entry which is preliminary data.</text>
</comment>
<dbReference type="Proteomes" id="UP000184267">
    <property type="component" value="Unassembled WGS sequence"/>
</dbReference>
<dbReference type="OMA" id="LEACQPI"/>
<accession>A0A1M2VDM4</accession>
<feature type="region of interest" description="Disordered" evidence="1">
    <location>
        <begin position="489"/>
        <end position="520"/>
    </location>
</feature>
<keyword evidence="3" id="KW-1185">Reference proteome</keyword>
<organism evidence="2 3">
    <name type="scientific">Trametes pubescens</name>
    <name type="common">White-rot fungus</name>
    <dbReference type="NCBI Taxonomy" id="154538"/>
    <lineage>
        <taxon>Eukaryota</taxon>
        <taxon>Fungi</taxon>
        <taxon>Dikarya</taxon>
        <taxon>Basidiomycota</taxon>
        <taxon>Agaricomycotina</taxon>
        <taxon>Agaricomycetes</taxon>
        <taxon>Polyporales</taxon>
        <taxon>Polyporaceae</taxon>
        <taxon>Trametes</taxon>
    </lineage>
</organism>